<dbReference type="CDD" id="cd08971">
    <property type="entry name" value="AcNei2_N"/>
    <property type="match status" value="1"/>
</dbReference>
<keyword evidence="12" id="KW-0326">Glycosidase</keyword>
<dbReference type="InterPro" id="IPR044090">
    <property type="entry name" value="Nei2_N"/>
</dbReference>
<evidence type="ECO:0000256" key="15">
    <source>
        <dbReference type="SAM" id="MobiDB-lite"/>
    </source>
</evidence>
<dbReference type="SUPFAM" id="SSF81624">
    <property type="entry name" value="N-terminal domain of MutM-like DNA repair proteins"/>
    <property type="match status" value="1"/>
</dbReference>
<evidence type="ECO:0000256" key="3">
    <source>
        <dbReference type="ARBA" id="ARBA00022723"/>
    </source>
</evidence>
<dbReference type="Gene3D" id="1.10.8.50">
    <property type="match status" value="1"/>
</dbReference>
<evidence type="ECO:0000313" key="19">
    <source>
        <dbReference type="Proteomes" id="UP001501251"/>
    </source>
</evidence>
<reference evidence="19" key="1">
    <citation type="journal article" date="2019" name="Int. J. Syst. Evol. Microbiol.">
        <title>The Global Catalogue of Microorganisms (GCM) 10K type strain sequencing project: providing services to taxonomists for standard genome sequencing and annotation.</title>
        <authorList>
            <consortium name="The Broad Institute Genomics Platform"/>
            <consortium name="The Broad Institute Genome Sequencing Center for Infectious Disease"/>
            <person name="Wu L."/>
            <person name="Ma J."/>
        </authorList>
    </citation>
    <scope>NUCLEOTIDE SEQUENCE [LARGE SCALE GENOMIC DNA]</scope>
    <source>
        <strain evidence="19">JCM 17388</strain>
    </source>
</reference>
<keyword evidence="4" id="KW-0227">DNA damage</keyword>
<dbReference type="SMART" id="SM01232">
    <property type="entry name" value="H2TH"/>
    <property type="match status" value="1"/>
</dbReference>
<keyword evidence="6" id="KW-0378">Hydrolase</keyword>
<dbReference type="Proteomes" id="UP001501251">
    <property type="component" value="Unassembled WGS sequence"/>
</dbReference>
<dbReference type="InterPro" id="IPR015886">
    <property type="entry name" value="H2TH_FPG"/>
</dbReference>
<dbReference type="PROSITE" id="PS01242">
    <property type="entry name" value="ZF_FPG_1"/>
    <property type="match status" value="1"/>
</dbReference>
<dbReference type="Pfam" id="PF06831">
    <property type="entry name" value="H2TH"/>
    <property type="match status" value="1"/>
</dbReference>
<dbReference type="PANTHER" id="PTHR42697">
    <property type="entry name" value="ENDONUCLEASE 8"/>
    <property type="match status" value="1"/>
</dbReference>
<sequence>MTDSPDSPHGVGSPRENDPPTGTGSPPGTGPRLGVDTVPEGDVVHRSALRLGRALDGRVLTRSDFRVPRHSTADLTGRAVLETVSRGKHLLTRVEGGLTVHTHLRMEGSWQISPAGRRLPGGDVVRLVLANAEWQAAGVRLSMVDLVSTEEEGRLVGHLGPDLLGEDWDETEAVRRLARRPETSIGVALLDQRNLAGIGTIYRAETLFLAGVSPWRPVGAVEDLGAIVSIARRLMDANKERPSRTTTGDLRPGRGTWVYGRAGRPCLRCGRRISRGEMGAQPQERLIVWCRHCQPEQPTG</sequence>
<evidence type="ECO:0000256" key="7">
    <source>
        <dbReference type="ARBA" id="ARBA00022833"/>
    </source>
</evidence>
<evidence type="ECO:0000256" key="5">
    <source>
        <dbReference type="ARBA" id="ARBA00022771"/>
    </source>
</evidence>
<keyword evidence="10" id="KW-0456">Lyase</keyword>
<comment type="catalytic activity">
    <reaction evidence="13">
        <text>2'-deoxyribonucleotide-(2'-deoxyribose 5'-phosphate)-2'-deoxyribonucleotide-DNA = a 3'-end 2'-deoxyribonucleotide-(2,3-dehydro-2,3-deoxyribose 5'-phosphate)-DNA + a 5'-end 5'-phospho-2'-deoxyribonucleoside-DNA + H(+)</text>
        <dbReference type="Rhea" id="RHEA:66592"/>
        <dbReference type="Rhea" id="RHEA-COMP:13180"/>
        <dbReference type="Rhea" id="RHEA-COMP:16897"/>
        <dbReference type="Rhea" id="RHEA-COMP:17067"/>
        <dbReference type="ChEBI" id="CHEBI:15378"/>
        <dbReference type="ChEBI" id="CHEBI:136412"/>
        <dbReference type="ChEBI" id="CHEBI:157695"/>
        <dbReference type="ChEBI" id="CHEBI:167181"/>
        <dbReference type="EC" id="4.2.99.18"/>
    </reaction>
</comment>
<keyword evidence="5 14" id="KW-0863">Zinc-finger</keyword>
<feature type="domain" description="Formamidopyrimidine-DNA glycosylase catalytic" evidence="17">
    <location>
        <begin position="39"/>
        <end position="128"/>
    </location>
</feature>
<evidence type="ECO:0000259" key="16">
    <source>
        <dbReference type="PROSITE" id="PS51066"/>
    </source>
</evidence>
<feature type="domain" description="FPG-type" evidence="16">
    <location>
        <begin position="257"/>
        <end position="295"/>
    </location>
</feature>
<keyword evidence="8" id="KW-0238">DNA-binding</keyword>
<comment type="similarity">
    <text evidence="1">Belongs to the FPG family.</text>
</comment>
<dbReference type="Pfam" id="PF01149">
    <property type="entry name" value="Fapy_DNA_glyco"/>
    <property type="match status" value="1"/>
</dbReference>
<dbReference type="PANTHER" id="PTHR42697:SF1">
    <property type="entry name" value="ENDONUCLEASE 8"/>
    <property type="match status" value="1"/>
</dbReference>
<dbReference type="EC" id="4.2.99.18" evidence="2"/>
<evidence type="ECO:0000313" key="18">
    <source>
        <dbReference type="EMBL" id="GAA4199565.1"/>
    </source>
</evidence>
<evidence type="ECO:0000259" key="17">
    <source>
        <dbReference type="PROSITE" id="PS51068"/>
    </source>
</evidence>
<dbReference type="SUPFAM" id="SSF46946">
    <property type="entry name" value="S13-like H2TH domain"/>
    <property type="match status" value="1"/>
</dbReference>
<feature type="region of interest" description="Disordered" evidence="15">
    <location>
        <begin position="1"/>
        <end position="38"/>
    </location>
</feature>
<organism evidence="18 19">
    <name type="scientific">Streptosporangium oxazolinicum</name>
    <dbReference type="NCBI Taxonomy" id="909287"/>
    <lineage>
        <taxon>Bacteria</taxon>
        <taxon>Bacillati</taxon>
        <taxon>Actinomycetota</taxon>
        <taxon>Actinomycetes</taxon>
        <taxon>Streptosporangiales</taxon>
        <taxon>Streptosporangiaceae</taxon>
        <taxon>Streptosporangium</taxon>
    </lineage>
</organism>
<dbReference type="InterPro" id="IPR035937">
    <property type="entry name" value="FPG_N"/>
</dbReference>
<evidence type="ECO:0000256" key="2">
    <source>
        <dbReference type="ARBA" id="ARBA00012720"/>
    </source>
</evidence>
<evidence type="ECO:0000256" key="1">
    <source>
        <dbReference type="ARBA" id="ARBA00009409"/>
    </source>
</evidence>
<evidence type="ECO:0000256" key="8">
    <source>
        <dbReference type="ARBA" id="ARBA00023125"/>
    </source>
</evidence>
<evidence type="ECO:0000256" key="11">
    <source>
        <dbReference type="ARBA" id="ARBA00023268"/>
    </source>
</evidence>
<dbReference type="PROSITE" id="PS51068">
    <property type="entry name" value="FPG_CAT"/>
    <property type="match status" value="1"/>
</dbReference>
<evidence type="ECO:0000256" key="13">
    <source>
        <dbReference type="ARBA" id="ARBA00044632"/>
    </source>
</evidence>
<dbReference type="InterPro" id="IPR012319">
    <property type="entry name" value="FPG_cat"/>
</dbReference>
<keyword evidence="11" id="KW-0511">Multifunctional enzyme</keyword>
<keyword evidence="19" id="KW-1185">Reference proteome</keyword>
<evidence type="ECO:0000256" key="4">
    <source>
        <dbReference type="ARBA" id="ARBA00022763"/>
    </source>
</evidence>
<dbReference type="InterPro" id="IPR015887">
    <property type="entry name" value="DNA_glyclase_Znf_dom_DNA_BS"/>
</dbReference>
<proteinExistence type="inferred from homology"/>
<dbReference type="InterPro" id="IPR000214">
    <property type="entry name" value="Znf_DNA_glyclase/AP_lyase"/>
</dbReference>
<keyword evidence="3" id="KW-0479">Metal-binding</keyword>
<evidence type="ECO:0000256" key="12">
    <source>
        <dbReference type="ARBA" id="ARBA00023295"/>
    </source>
</evidence>
<evidence type="ECO:0000256" key="14">
    <source>
        <dbReference type="PROSITE-ProRule" id="PRU00391"/>
    </source>
</evidence>
<evidence type="ECO:0000256" key="9">
    <source>
        <dbReference type="ARBA" id="ARBA00023204"/>
    </source>
</evidence>
<accession>A0ABP8B6U5</accession>
<protein>
    <recommendedName>
        <fullName evidence="2">DNA-(apurinic or apyrimidinic site) lyase</fullName>
        <ecNumber evidence="2">4.2.99.18</ecNumber>
    </recommendedName>
</protein>
<dbReference type="SUPFAM" id="SSF57716">
    <property type="entry name" value="Glucocorticoid receptor-like (DNA-binding domain)"/>
    <property type="match status" value="1"/>
</dbReference>
<keyword evidence="7" id="KW-0862">Zinc</keyword>
<dbReference type="SMART" id="SM00898">
    <property type="entry name" value="Fapy_DNA_glyco"/>
    <property type="match status" value="1"/>
</dbReference>
<dbReference type="Gene3D" id="3.20.190.10">
    <property type="entry name" value="MutM-like, N-terminal"/>
    <property type="match status" value="1"/>
</dbReference>
<evidence type="ECO:0000256" key="10">
    <source>
        <dbReference type="ARBA" id="ARBA00023239"/>
    </source>
</evidence>
<dbReference type="PROSITE" id="PS51066">
    <property type="entry name" value="ZF_FPG_2"/>
    <property type="match status" value="1"/>
</dbReference>
<dbReference type="EMBL" id="BAABAQ010000010">
    <property type="protein sequence ID" value="GAA4199565.1"/>
    <property type="molecule type" value="Genomic_DNA"/>
</dbReference>
<keyword evidence="9" id="KW-0234">DNA repair</keyword>
<evidence type="ECO:0000256" key="6">
    <source>
        <dbReference type="ARBA" id="ARBA00022801"/>
    </source>
</evidence>
<name>A0ABP8B6U5_9ACTN</name>
<comment type="caution">
    <text evidence="18">The sequence shown here is derived from an EMBL/GenBank/DDBJ whole genome shotgun (WGS) entry which is preliminary data.</text>
</comment>
<gene>
    <name evidence="18" type="ORF">GCM10022252_51520</name>
</gene>
<dbReference type="InterPro" id="IPR010979">
    <property type="entry name" value="Ribosomal_uS13-like_H2TH"/>
</dbReference>